<feature type="region of interest" description="Disordered" evidence="1">
    <location>
        <begin position="34"/>
        <end position="53"/>
    </location>
</feature>
<proteinExistence type="predicted"/>
<reference evidence="2" key="2">
    <citation type="journal article" date="2024" name="Plant">
        <title>Genomic evolution and insights into agronomic trait innovations of Sesamum species.</title>
        <authorList>
            <person name="Miao H."/>
            <person name="Wang L."/>
            <person name="Qu L."/>
            <person name="Liu H."/>
            <person name="Sun Y."/>
            <person name="Le M."/>
            <person name="Wang Q."/>
            <person name="Wei S."/>
            <person name="Zheng Y."/>
            <person name="Lin W."/>
            <person name="Duan Y."/>
            <person name="Cao H."/>
            <person name="Xiong S."/>
            <person name="Wang X."/>
            <person name="Wei L."/>
            <person name="Li C."/>
            <person name="Ma Q."/>
            <person name="Ju M."/>
            <person name="Zhao R."/>
            <person name="Li G."/>
            <person name="Mu C."/>
            <person name="Tian Q."/>
            <person name="Mei H."/>
            <person name="Zhang T."/>
            <person name="Gao T."/>
            <person name="Zhang H."/>
        </authorList>
    </citation>
    <scope>NUCLEOTIDE SEQUENCE</scope>
    <source>
        <strain evidence="2">KEN1</strain>
    </source>
</reference>
<dbReference type="AlphaFoldDB" id="A0AAW2U4S7"/>
<gene>
    <name evidence="2" type="ORF">Slati_3810700</name>
</gene>
<sequence length="53" mass="5736">MLLKKDCVPYRDGRNIRKRLDNEIFGEIIGVISEGPTGGDSMRGSSGANAKLV</sequence>
<protein>
    <submittedName>
        <fullName evidence="2">Uncharacterized protein</fullName>
    </submittedName>
</protein>
<accession>A0AAW2U4S7</accession>
<organism evidence="2">
    <name type="scientific">Sesamum latifolium</name>
    <dbReference type="NCBI Taxonomy" id="2727402"/>
    <lineage>
        <taxon>Eukaryota</taxon>
        <taxon>Viridiplantae</taxon>
        <taxon>Streptophyta</taxon>
        <taxon>Embryophyta</taxon>
        <taxon>Tracheophyta</taxon>
        <taxon>Spermatophyta</taxon>
        <taxon>Magnoliopsida</taxon>
        <taxon>eudicotyledons</taxon>
        <taxon>Gunneridae</taxon>
        <taxon>Pentapetalae</taxon>
        <taxon>asterids</taxon>
        <taxon>lamiids</taxon>
        <taxon>Lamiales</taxon>
        <taxon>Pedaliaceae</taxon>
        <taxon>Sesamum</taxon>
    </lineage>
</organism>
<dbReference type="EMBL" id="JACGWN010000013">
    <property type="protein sequence ID" value="KAL0412210.1"/>
    <property type="molecule type" value="Genomic_DNA"/>
</dbReference>
<evidence type="ECO:0000256" key="1">
    <source>
        <dbReference type="SAM" id="MobiDB-lite"/>
    </source>
</evidence>
<name>A0AAW2U4S7_9LAMI</name>
<reference evidence="2" key="1">
    <citation type="submission" date="2020-06" db="EMBL/GenBank/DDBJ databases">
        <authorList>
            <person name="Li T."/>
            <person name="Hu X."/>
            <person name="Zhang T."/>
            <person name="Song X."/>
            <person name="Zhang H."/>
            <person name="Dai N."/>
            <person name="Sheng W."/>
            <person name="Hou X."/>
            <person name="Wei L."/>
        </authorList>
    </citation>
    <scope>NUCLEOTIDE SEQUENCE</scope>
    <source>
        <strain evidence="2">KEN1</strain>
        <tissue evidence="2">Leaf</tissue>
    </source>
</reference>
<evidence type="ECO:0000313" key="2">
    <source>
        <dbReference type="EMBL" id="KAL0412210.1"/>
    </source>
</evidence>
<feature type="compositionally biased region" description="Polar residues" evidence="1">
    <location>
        <begin position="43"/>
        <end position="53"/>
    </location>
</feature>
<comment type="caution">
    <text evidence="2">The sequence shown here is derived from an EMBL/GenBank/DDBJ whole genome shotgun (WGS) entry which is preliminary data.</text>
</comment>